<accession>A0ABR2L945</accession>
<dbReference type="PROSITE" id="PS51698">
    <property type="entry name" value="U_BOX"/>
    <property type="match status" value="1"/>
</dbReference>
<dbReference type="InterPro" id="IPR016135">
    <property type="entry name" value="UBQ-conjugating_enzyme/RWD"/>
</dbReference>
<evidence type="ECO:0000259" key="2">
    <source>
        <dbReference type="PROSITE" id="PS50234"/>
    </source>
</evidence>
<dbReference type="PANTHER" id="PTHR24067">
    <property type="entry name" value="UBIQUITIN-CONJUGATING ENZYME E2"/>
    <property type="match status" value="1"/>
</dbReference>
<dbReference type="Pfam" id="PF04564">
    <property type="entry name" value="U-box"/>
    <property type="match status" value="1"/>
</dbReference>
<comment type="caution">
    <text evidence="4">The sequence shown here is derived from an EMBL/GenBank/DDBJ whole genome shotgun (WGS) entry which is preliminary data.</text>
</comment>
<dbReference type="SMART" id="SM00212">
    <property type="entry name" value="UBCc"/>
    <property type="match status" value="1"/>
</dbReference>
<dbReference type="SUPFAM" id="SSF57850">
    <property type="entry name" value="RING/U-box"/>
    <property type="match status" value="1"/>
</dbReference>
<dbReference type="PROSITE" id="PS50127">
    <property type="entry name" value="UBC_2"/>
    <property type="match status" value="1"/>
</dbReference>
<dbReference type="InterPro" id="IPR002035">
    <property type="entry name" value="VWF_A"/>
</dbReference>
<dbReference type="Pfam" id="PF13519">
    <property type="entry name" value="VWA_2"/>
    <property type="match status" value="1"/>
</dbReference>
<dbReference type="EMBL" id="JAPFFF010000001">
    <property type="protein sequence ID" value="KAK8899875.1"/>
    <property type="molecule type" value="Genomic_DNA"/>
</dbReference>
<evidence type="ECO:0000313" key="5">
    <source>
        <dbReference type="Proteomes" id="UP001470230"/>
    </source>
</evidence>
<protein>
    <recommendedName>
        <fullName evidence="6">Ubiquitin-conjugating enzyme family protein</fullName>
    </recommendedName>
</protein>
<dbReference type="InterPro" id="IPR013083">
    <property type="entry name" value="Znf_RING/FYVE/PHD"/>
</dbReference>
<dbReference type="SMART" id="SM00327">
    <property type="entry name" value="VWA"/>
    <property type="match status" value="1"/>
</dbReference>
<gene>
    <name evidence="4" type="ORF">M9Y10_002198</name>
</gene>
<dbReference type="SUPFAM" id="SSF54495">
    <property type="entry name" value="UBC-like"/>
    <property type="match status" value="1"/>
</dbReference>
<evidence type="ECO:0008006" key="6">
    <source>
        <dbReference type="Google" id="ProtNLM"/>
    </source>
</evidence>
<dbReference type="InterPro" id="IPR050113">
    <property type="entry name" value="Ub_conjugating_enzyme"/>
</dbReference>
<feature type="domain" description="U-box" evidence="3">
    <location>
        <begin position="912"/>
        <end position="989"/>
    </location>
</feature>
<name>A0ABR2L945_9EUKA</name>
<dbReference type="Gene3D" id="3.30.40.10">
    <property type="entry name" value="Zinc/RING finger domain, C3HC4 (zinc finger)"/>
    <property type="match status" value="1"/>
</dbReference>
<evidence type="ECO:0000259" key="1">
    <source>
        <dbReference type="PROSITE" id="PS50127"/>
    </source>
</evidence>
<dbReference type="PROSITE" id="PS50234">
    <property type="entry name" value="VWFA"/>
    <property type="match status" value="1"/>
</dbReference>
<evidence type="ECO:0000259" key="3">
    <source>
        <dbReference type="PROSITE" id="PS51698"/>
    </source>
</evidence>
<dbReference type="InterPro" id="IPR000608">
    <property type="entry name" value="UBC"/>
</dbReference>
<feature type="domain" description="UBC core" evidence="1">
    <location>
        <begin position="734"/>
        <end position="883"/>
    </location>
</feature>
<dbReference type="Pfam" id="PF00179">
    <property type="entry name" value="UQ_con"/>
    <property type="match status" value="1"/>
</dbReference>
<dbReference type="Proteomes" id="UP001470230">
    <property type="component" value="Unassembled WGS sequence"/>
</dbReference>
<dbReference type="CDD" id="cd00198">
    <property type="entry name" value="vWFA"/>
    <property type="match status" value="1"/>
</dbReference>
<reference evidence="4 5" key="1">
    <citation type="submission" date="2024-04" db="EMBL/GenBank/DDBJ databases">
        <title>Tritrichomonas musculus Genome.</title>
        <authorList>
            <person name="Alves-Ferreira E."/>
            <person name="Grigg M."/>
            <person name="Lorenzi H."/>
            <person name="Galac M."/>
        </authorList>
    </citation>
    <scope>NUCLEOTIDE SEQUENCE [LARGE SCALE GENOMIC DNA]</scope>
    <source>
        <strain evidence="4 5">EAF2021</strain>
    </source>
</reference>
<evidence type="ECO:0000313" key="4">
    <source>
        <dbReference type="EMBL" id="KAK8899875.1"/>
    </source>
</evidence>
<organism evidence="4 5">
    <name type="scientific">Tritrichomonas musculus</name>
    <dbReference type="NCBI Taxonomy" id="1915356"/>
    <lineage>
        <taxon>Eukaryota</taxon>
        <taxon>Metamonada</taxon>
        <taxon>Parabasalia</taxon>
        <taxon>Tritrichomonadida</taxon>
        <taxon>Tritrichomonadidae</taxon>
        <taxon>Tritrichomonas</taxon>
    </lineage>
</organism>
<dbReference type="InterPro" id="IPR036465">
    <property type="entry name" value="vWFA_dom_sf"/>
</dbReference>
<dbReference type="Gene3D" id="3.40.50.410">
    <property type="entry name" value="von Willebrand factor, type A domain"/>
    <property type="match status" value="1"/>
</dbReference>
<feature type="domain" description="VWFA" evidence="2">
    <location>
        <begin position="478"/>
        <end position="681"/>
    </location>
</feature>
<proteinExistence type="predicted"/>
<keyword evidence="5" id="KW-1185">Reference proteome</keyword>
<dbReference type="SMART" id="SM00504">
    <property type="entry name" value="Ubox"/>
    <property type="match status" value="1"/>
</dbReference>
<dbReference type="Gene3D" id="3.10.110.10">
    <property type="entry name" value="Ubiquitin Conjugating Enzyme"/>
    <property type="match status" value="1"/>
</dbReference>
<dbReference type="SUPFAM" id="SSF53300">
    <property type="entry name" value="vWA-like"/>
    <property type="match status" value="1"/>
</dbReference>
<sequence>MTTYIKKFAKLFFEMTFYKIKVIGIDRCFQFQFEPNQTVDDLCKFMQDLLGTSSNFEVLIYGSSIKKTFSKLIDIAPEYSCLTLRPPEPNPQYQHELVYYKDTKDDEYIVFSNITVKTMIEGEIMKIDENKNVKQLKLEIREKFINKYSIDRNQKINLFLPSGCQFLSGTINDFKNSDTTRIFRRHLYVIVTDDIMEEDLEEEIINTCDASTDEKKSLLSPCYKNSSIKGLCTMASILGYINQNGEDSDYIVTSFSRFFPFAPLICALHQLQTRNTVRGLTIIQITAPIFTILRDFFSQTIEDANLLEYTPQLLTYFINLDINGTIPCTIYIEPFMKVSTEAYLNHIKEKNKIKGKMIATLWDPDFRGIDWIFYKYTKPTKEDIDTACENVHSLSIIPPIDLRKIRRSALFQGVNGPWLFLNGTYGKKKEEQDNFDIVNPEKGITESINPEELAKEIFSKVRGSMTIDIVDPKKVSQIVYILLDKSSSMFEEYNGTTRFEAAKQYLISFLDAAYTSLNFSLFGLIAFDQNYTIACDLTILTPQFRDELEKIKEGGSTAIFKTMQAAAEELVEAHKKYCNAIKRIIVLTDGFDNHADYTWEGQRYFHYDISKVAQFLIDNQIRVDCLYVFDEADARLFKITKMTGGCAFYPSSIEEGLNIFAEEPFYNVLIRDFKPFSTERLNHDQIQNTPAPRPDQWDKHAPSKAAEIAQVNNKNALVSPIYITVMNKGRKPPRRKARILKEIRILSAVRSEEEGIKVFTFKDNIDKWRVLLRGPDGSPYKDRWFYLTIEFPEQYPSAPPTIRFVQPPYHVNISDTGFICLSNLDINYRADDTVHDLLNAIKGLLICPNVKDPIDPTRIEILKKGNEGEYRNKIQQYNQNNSKPSCDDWLVGWNIERDPEGLDANDMQEYEDVDPSFKCSLTGKLMKEPVLASTGVYFERSALIQYIRSNPKAKCPITGKEFIDSDLNLPVDNSLKVRINQWIEDHKSKD</sequence>
<dbReference type="InterPro" id="IPR003613">
    <property type="entry name" value="Ubox_domain"/>
</dbReference>